<dbReference type="PANTHER" id="PTHR43414">
    <property type="entry name" value="MULTIDRUG RESISTANCE PROTEIN MDTG"/>
    <property type="match status" value="1"/>
</dbReference>
<feature type="transmembrane region" description="Helical" evidence="7">
    <location>
        <begin position="307"/>
        <end position="329"/>
    </location>
</feature>
<reference evidence="9 10" key="1">
    <citation type="submission" date="2018-06" db="EMBL/GenBank/DDBJ databases">
        <title>Thermoflavimicrobium daqus sp. nov., a thermophilic microbe isolated from Moutai-flavour Daqu.</title>
        <authorList>
            <person name="Wang X."/>
            <person name="Zhou H."/>
        </authorList>
    </citation>
    <scope>NUCLEOTIDE SEQUENCE [LARGE SCALE GENOMIC DNA]</scope>
    <source>
        <strain evidence="9 10">FBKL4.011</strain>
    </source>
</reference>
<keyword evidence="6 7" id="KW-0472">Membrane</keyword>
<feature type="domain" description="Major facilitator superfamily (MFS) profile" evidence="8">
    <location>
        <begin position="7"/>
        <end position="395"/>
    </location>
</feature>
<dbReference type="OrthoDB" id="65739at2"/>
<feature type="transmembrane region" description="Helical" evidence="7">
    <location>
        <begin position="341"/>
        <end position="363"/>
    </location>
</feature>
<dbReference type="Pfam" id="PF00083">
    <property type="entry name" value="Sugar_tr"/>
    <property type="match status" value="1"/>
</dbReference>
<evidence type="ECO:0000256" key="7">
    <source>
        <dbReference type="SAM" id="Phobius"/>
    </source>
</evidence>
<feature type="transmembrane region" description="Helical" evidence="7">
    <location>
        <begin position="283"/>
        <end position="301"/>
    </location>
</feature>
<comment type="caution">
    <text evidence="9">The sequence shown here is derived from an EMBL/GenBank/DDBJ whole genome shotgun (WGS) entry which is preliminary data.</text>
</comment>
<keyword evidence="2" id="KW-0813">Transport</keyword>
<keyword evidence="5 7" id="KW-1133">Transmembrane helix</keyword>
<dbReference type="RefSeq" id="WP_113658302.1">
    <property type="nucleotide sequence ID" value="NZ_KZ845665.1"/>
</dbReference>
<gene>
    <name evidence="9" type="ORF">DL897_06325</name>
</gene>
<name>A0A364K5Z0_9BACL</name>
<dbReference type="InterPro" id="IPR001958">
    <property type="entry name" value="Tet-R_TetA/multi-R_MdtG-like"/>
</dbReference>
<dbReference type="GO" id="GO:0005886">
    <property type="term" value="C:plasma membrane"/>
    <property type="evidence" value="ECO:0007669"/>
    <property type="project" value="UniProtKB-SubCell"/>
</dbReference>
<organism evidence="9 10">
    <name type="scientific">Thermoflavimicrobium daqui</name>
    <dbReference type="NCBI Taxonomy" id="2137476"/>
    <lineage>
        <taxon>Bacteria</taxon>
        <taxon>Bacillati</taxon>
        <taxon>Bacillota</taxon>
        <taxon>Bacilli</taxon>
        <taxon>Bacillales</taxon>
        <taxon>Thermoactinomycetaceae</taxon>
        <taxon>Thermoflavimicrobium</taxon>
    </lineage>
</organism>
<feature type="transmembrane region" description="Helical" evidence="7">
    <location>
        <begin position="103"/>
        <end position="122"/>
    </location>
</feature>
<dbReference type="InterPro" id="IPR036259">
    <property type="entry name" value="MFS_trans_sf"/>
</dbReference>
<accession>A0A364K5Z0</accession>
<dbReference type="PANTHER" id="PTHR43414:SF6">
    <property type="entry name" value="MULTIDRUG RESISTANCE PROTEIN MDTG"/>
    <property type="match status" value="1"/>
</dbReference>
<keyword evidence="10" id="KW-1185">Reference proteome</keyword>
<protein>
    <submittedName>
        <fullName evidence="9">MFS transporter</fullName>
    </submittedName>
</protein>
<evidence type="ECO:0000256" key="3">
    <source>
        <dbReference type="ARBA" id="ARBA00022475"/>
    </source>
</evidence>
<feature type="transmembrane region" description="Helical" evidence="7">
    <location>
        <begin position="369"/>
        <end position="391"/>
    </location>
</feature>
<sequence length="407" mass="44465">MPFWRRNLYILMVCQFLVLGSMSMIMPFLPLYLQEMGMTDQSEVELWAGIIFGANFLSAFIFAPIWGSLADRFGRKMMILRSGFGMAIVIILTGLATSPIQLLFLRLLNGMISGFIPASIALMSTCTPKEKTGYALGLLQSGAVGGSIIGPFFGGILAEMIGYRYIFFITGIGIAIATFVVLFLVKEEFQPQKKVKEKRNFFTDAAMILQQKKLIVLFGVGFLMQFALMGAQPLMSLFVAELHTPGGYIAFFAGLVASVTGVSNMISSPYLGRLGDRYGSERVLFFAMIGTAIFFIPHFFVGNVWQLLVVRFLLGLFVGGLSASLNSLIPKYSPPEKLSTVYGYNTSATCLGNLLGPITGGLMSGWIGIRGVFLIIALILFIAALVLKLGFHVRTPNRHKPSALRAG</sequence>
<dbReference type="Proteomes" id="UP000251213">
    <property type="component" value="Unassembled WGS sequence"/>
</dbReference>
<keyword evidence="4 7" id="KW-0812">Transmembrane</keyword>
<dbReference type="InterPro" id="IPR005828">
    <property type="entry name" value="MFS_sugar_transport-like"/>
</dbReference>
<dbReference type="Pfam" id="PF07690">
    <property type="entry name" value="MFS_1"/>
    <property type="match status" value="1"/>
</dbReference>
<dbReference type="AlphaFoldDB" id="A0A364K5Z0"/>
<feature type="transmembrane region" description="Helical" evidence="7">
    <location>
        <begin position="247"/>
        <end position="271"/>
    </location>
</feature>
<dbReference type="EMBL" id="QJKK01000003">
    <property type="protein sequence ID" value="RAL25688.1"/>
    <property type="molecule type" value="Genomic_DNA"/>
</dbReference>
<feature type="transmembrane region" description="Helical" evidence="7">
    <location>
        <begin position="165"/>
        <end position="185"/>
    </location>
</feature>
<evidence type="ECO:0000313" key="10">
    <source>
        <dbReference type="Proteomes" id="UP000251213"/>
    </source>
</evidence>
<evidence type="ECO:0000259" key="8">
    <source>
        <dbReference type="PROSITE" id="PS50850"/>
    </source>
</evidence>
<comment type="subcellular location">
    <subcellularLocation>
        <location evidence="1">Cell membrane</location>
        <topology evidence="1">Multi-pass membrane protein</topology>
    </subcellularLocation>
</comment>
<evidence type="ECO:0000256" key="6">
    <source>
        <dbReference type="ARBA" id="ARBA00023136"/>
    </source>
</evidence>
<dbReference type="SUPFAM" id="SSF103473">
    <property type="entry name" value="MFS general substrate transporter"/>
    <property type="match status" value="1"/>
</dbReference>
<reference evidence="9 10" key="2">
    <citation type="submission" date="2018-06" db="EMBL/GenBank/DDBJ databases">
        <authorList>
            <person name="Zhirakovskaya E."/>
        </authorList>
    </citation>
    <scope>NUCLEOTIDE SEQUENCE [LARGE SCALE GENOMIC DNA]</scope>
    <source>
        <strain evidence="9 10">FBKL4.011</strain>
    </source>
</reference>
<feature type="transmembrane region" description="Helical" evidence="7">
    <location>
        <begin position="78"/>
        <end position="97"/>
    </location>
</feature>
<feature type="transmembrane region" description="Helical" evidence="7">
    <location>
        <begin position="46"/>
        <end position="66"/>
    </location>
</feature>
<dbReference type="InterPro" id="IPR020846">
    <property type="entry name" value="MFS_dom"/>
</dbReference>
<evidence type="ECO:0000256" key="5">
    <source>
        <dbReference type="ARBA" id="ARBA00022989"/>
    </source>
</evidence>
<proteinExistence type="predicted"/>
<dbReference type="GO" id="GO:0022857">
    <property type="term" value="F:transmembrane transporter activity"/>
    <property type="evidence" value="ECO:0007669"/>
    <property type="project" value="InterPro"/>
</dbReference>
<evidence type="ECO:0000256" key="1">
    <source>
        <dbReference type="ARBA" id="ARBA00004651"/>
    </source>
</evidence>
<evidence type="ECO:0000313" key="9">
    <source>
        <dbReference type="EMBL" id="RAL25688.1"/>
    </source>
</evidence>
<evidence type="ECO:0000256" key="4">
    <source>
        <dbReference type="ARBA" id="ARBA00022692"/>
    </source>
</evidence>
<dbReference type="PROSITE" id="PS50850">
    <property type="entry name" value="MFS"/>
    <property type="match status" value="1"/>
</dbReference>
<dbReference type="PRINTS" id="PR01035">
    <property type="entry name" value="TCRTETA"/>
</dbReference>
<evidence type="ECO:0000256" key="2">
    <source>
        <dbReference type="ARBA" id="ARBA00022448"/>
    </source>
</evidence>
<feature type="transmembrane region" description="Helical" evidence="7">
    <location>
        <begin position="7"/>
        <end position="26"/>
    </location>
</feature>
<keyword evidence="3" id="KW-1003">Cell membrane</keyword>
<dbReference type="Gene3D" id="1.20.1250.20">
    <property type="entry name" value="MFS general substrate transporter like domains"/>
    <property type="match status" value="2"/>
</dbReference>
<feature type="transmembrane region" description="Helical" evidence="7">
    <location>
        <begin position="134"/>
        <end position="153"/>
    </location>
</feature>
<dbReference type="InterPro" id="IPR011701">
    <property type="entry name" value="MFS"/>
</dbReference>
<feature type="transmembrane region" description="Helical" evidence="7">
    <location>
        <begin position="214"/>
        <end position="235"/>
    </location>
</feature>